<dbReference type="Proteomes" id="UP000002051">
    <property type="component" value="Chromosome 6"/>
</dbReference>
<dbReference type="HOGENOM" id="CLU_2254149_0_0_1"/>
<protein>
    <submittedName>
        <fullName evidence="1 2">Uncharacterized protein</fullName>
    </submittedName>
</protein>
<sequence length="104" mass="11653">MSLTFAWTALLGFQSIETLFFPKPPFQVCDLSSFFILTKYFLTASVFTGHTSLTSCFVLGIHCPWNLVKSDIVTLEPKATLLTFMGTSLLMLHAFDTTVHAIRQ</sequence>
<gene>
    <name evidence="1" type="ordered locus">MTR_6g046030</name>
</gene>
<accession>G7KK71</accession>
<organism evidence="1 3">
    <name type="scientific">Medicago truncatula</name>
    <name type="common">Barrel medic</name>
    <name type="synonym">Medicago tribuloides</name>
    <dbReference type="NCBI Taxonomy" id="3880"/>
    <lineage>
        <taxon>Eukaryota</taxon>
        <taxon>Viridiplantae</taxon>
        <taxon>Streptophyta</taxon>
        <taxon>Embryophyta</taxon>
        <taxon>Tracheophyta</taxon>
        <taxon>Spermatophyta</taxon>
        <taxon>Magnoliopsida</taxon>
        <taxon>eudicotyledons</taxon>
        <taxon>Gunneridae</taxon>
        <taxon>Pentapetalae</taxon>
        <taxon>rosids</taxon>
        <taxon>fabids</taxon>
        <taxon>Fabales</taxon>
        <taxon>Fabaceae</taxon>
        <taxon>Papilionoideae</taxon>
        <taxon>50 kb inversion clade</taxon>
        <taxon>NPAAA clade</taxon>
        <taxon>Hologalegina</taxon>
        <taxon>IRL clade</taxon>
        <taxon>Trifolieae</taxon>
        <taxon>Medicago</taxon>
    </lineage>
</organism>
<evidence type="ECO:0000313" key="2">
    <source>
        <dbReference type="EnsemblPlants" id="AES75515"/>
    </source>
</evidence>
<name>G7KK71_MEDTR</name>
<evidence type="ECO:0000313" key="1">
    <source>
        <dbReference type="EMBL" id="AES75515.1"/>
    </source>
</evidence>
<reference evidence="2" key="3">
    <citation type="submission" date="2015-04" db="UniProtKB">
        <authorList>
            <consortium name="EnsemblPlants"/>
        </authorList>
    </citation>
    <scope>IDENTIFICATION</scope>
    <source>
        <strain evidence="2">cv. Jemalong A17</strain>
    </source>
</reference>
<dbReference type="AlphaFoldDB" id="G7KK71"/>
<reference evidence="1 3" key="2">
    <citation type="journal article" date="2014" name="BMC Genomics">
        <title>An improved genome release (version Mt4.0) for the model legume Medicago truncatula.</title>
        <authorList>
            <person name="Tang H."/>
            <person name="Krishnakumar V."/>
            <person name="Bidwell S."/>
            <person name="Rosen B."/>
            <person name="Chan A."/>
            <person name="Zhou S."/>
            <person name="Gentzbittel L."/>
            <person name="Childs K.L."/>
            <person name="Yandell M."/>
            <person name="Gundlach H."/>
            <person name="Mayer K.F."/>
            <person name="Schwartz D.C."/>
            <person name="Town C.D."/>
        </authorList>
    </citation>
    <scope>GENOME REANNOTATION</scope>
    <source>
        <strain evidence="2 3">cv. Jemalong A17</strain>
    </source>
</reference>
<keyword evidence="3" id="KW-1185">Reference proteome</keyword>
<dbReference type="PaxDb" id="3880-AES75515"/>
<dbReference type="EnsemblPlants" id="AES75515">
    <property type="protein sequence ID" value="AES75515"/>
    <property type="gene ID" value="MTR_6g046030"/>
</dbReference>
<evidence type="ECO:0000313" key="3">
    <source>
        <dbReference type="Proteomes" id="UP000002051"/>
    </source>
</evidence>
<proteinExistence type="predicted"/>
<reference evidence="1 3" key="1">
    <citation type="journal article" date="2011" name="Nature">
        <title>The Medicago genome provides insight into the evolution of rhizobial symbioses.</title>
        <authorList>
            <person name="Young N.D."/>
            <person name="Debelle F."/>
            <person name="Oldroyd G.E."/>
            <person name="Geurts R."/>
            <person name="Cannon S.B."/>
            <person name="Udvardi M.K."/>
            <person name="Benedito V.A."/>
            <person name="Mayer K.F."/>
            <person name="Gouzy J."/>
            <person name="Schoof H."/>
            <person name="Van de Peer Y."/>
            <person name="Proost S."/>
            <person name="Cook D.R."/>
            <person name="Meyers B.C."/>
            <person name="Spannagl M."/>
            <person name="Cheung F."/>
            <person name="De Mita S."/>
            <person name="Krishnakumar V."/>
            <person name="Gundlach H."/>
            <person name="Zhou S."/>
            <person name="Mudge J."/>
            <person name="Bharti A.K."/>
            <person name="Murray J.D."/>
            <person name="Naoumkina M.A."/>
            <person name="Rosen B."/>
            <person name="Silverstein K.A."/>
            <person name="Tang H."/>
            <person name="Rombauts S."/>
            <person name="Zhao P.X."/>
            <person name="Zhou P."/>
            <person name="Barbe V."/>
            <person name="Bardou P."/>
            <person name="Bechner M."/>
            <person name="Bellec A."/>
            <person name="Berger A."/>
            <person name="Berges H."/>
            <person name="Bidwell S."/>
            <person name="Bisseling T."/>
            <person name="Choisne N."/>
            <person name="Couloux A."/>
            <person name="Denny R."/>
            <person name="Deshpande S."/>
            <person name="Dai X."/>
            <person name="Doyle J.J."/>
            <person name="Dudez A.M."/>
            <person name="Farmer A.D."/>
            <person name="Fouteau S."/>
            <person name="Franken C."/>
            <person name="Gibelin C."/>
            <person name="Gish J."/>
            <person name="Goldstein S."/>
            <person name="Gonzalez A.J."/>
            <person name="Green P.J."/>
            <person name="Hallab A."/>
            <person name="Hartog M."/>
            <person name="Hua A."/>
            <person name="Humphray S.J."/>
            <person name="Jeong D.H."/>
            <person name="Jing Y."/>
            <person name="Jocker A."/>
            <person name="Kenton S.M."/>
            <person name="Kim D.J."/>
            <person name="Klee K."/>
            <person name="Lai H."/>
            <person name="Lang C."/>
            <person name="Lin S."/>
            <person name="Macmil S.L."/>
            <person name="Magdelenat G."/>
            <person name="Matthews L."/>
            <person name="McCorrison J."/>
            <person name="Monaghan E.L."/>
            <person name="Mun J.H."/>
            <person name="Najar F.Z."/>
            <person name="Nicholson C."/>
            <person name="Noirot C."/>
            <person name="O'Bleness M."/>
            <person name="Paule C.R."/>
            <person name="Poulain J."/>
            <person name="Prion F."/>
            <person name="Qin B."/>
            <person name="Qu C."/>
            <person name="Retzel E.F."/>
            <person name="Riddle C."/>
            <person name="Sallet E."/>
            <person name="Samain S."/>
            <person name="Samson N."/>
            <person name="Sanders I."/>
            <person name="Saurat O."/>
            <person name="Scarpelli C."/>
            <person name="Schiex T."/>
            <person name="Segurens B."/>
            <person name="Severin A.J."/>
            <person name="Sherrier D.J."/>
            <person name="Shi R."/>
            <person name="Sims S."/>
            <person name="Singer S.R."/>
            <person name="Sinharoy S."/>
            <person name="Sterck L."/>
            <person name="Viollet A."/>
            <person name="Wang B.B."/>
            <person name="Wang K."/>
            <person name="Wang M."/>
            <person name="Wang X."/>
            <person name="Warfsmann J."/>
            <person name="Weissenbach J."/>
            <person name="White D.D."/>
            <person name="White J.D."/>
            <person name="Wiley G.B."/>
            <person name="Wincker P."/>
            <person name="Xing Y."/>
            <person name="Yang L."/>
            <person name="Yao Z."/>
            <person name="Ying F."/>
            <person name="Zhai J."/>
            <person name="Zhou L."/>
            <person name="Zuber A."/>
            <person name="Denarie J."/>
            <person name="Dixon R.A."/>
            <person name="May G.D."/>
            <person name="Schwartz D.C."/>
            <person name="Rogers J."/>
            <person name="Quetier F."/>
            <person name="Town C.D."/>
            <person name="Roe B.A."/>
        </authorList>
    </citation>
    <scope>NUCLEOTIDE SEQUENCE [LARGE SCALE GENOMIC DNA]</scope>
    <source>
        <strain evidence="1">A17</strain>
        <strain evidence="2 3">cv. Jemalong A17</strain>
    </source>
</reference>
<dbReference type="EMBL" id="CM001222">
    <property type="protein sequence ID" value="AES75515.1"/>
    <property type="molecule type" value="Genomic_DNA"/>
</dbReference>